<dbReference type="InterPro" id="IPR031998">
    <property type="entry name" value="DUF5065"/>
</dbReference>
<comment type="caution">
    <text evidence="2">The sequence shown here is derived from an EMBL/GenBank/DDBJ whole genome shotgun (WGS) entry which is preliminary data.</text>
</comment>
<dbReference type="EMBL" id="QVOD01000113">
    <property type="protein sequence ID" value="RFT61547.1"/>
    <property type="molecule type" value="Genomic_DNA"/>
</dbReference>
<feature type="signal peptide" evidence="1">
    <location>
        <begin position="1"/>
        <end position="19"/>
    </location>
</feature>
<evidence type="ECO:0000313" key="2">
    <source>
        <dbReference type="EMBL" id="KFM95108.1"/>
    </source>
</evidence>
<feature type="chain" id="PRO_5038945895" evidence="1">
    <location>
        <begin position="20"/>
        <end position="151"/>
    </location>
</feature>
<evidence type="ECO:0000313" key="3">
    <source>
        <dbReference type="EMBL" id="RFT61547.1"/>
    </source>
</evidence>
<dbReference type="PATRIC" id="fig|1405.8.peg.6055"/>
<gene>
    <name evidence="3" type="ORF">D0U04_30255</name>
    <name evidence="2" type="ORF">DJ93_5865</name>
</gene>
<dbReference type="Proteomes" id="UP000029389">
    <property type="component" value="Unassembled WGS sequence"/>
</dbReference>
<evidence type="ECO:0000256" key="1">
    <source>
        <dbReference type="SAM" id="SignalP"/>
    </source>
</evidence>
<accession>A0A090Y8N4</accession>
<dbReference type="Pfam" id="PF16723">
    <property type="entry name" value="DUF5065"/>
    <property type="match status" value="1"/>
</dbReference>
<reference evidence="2 4" key="1">
    <citation type="submission" date="2014-04" db="EMBL/GenBank/DDBJ databases">
        <authorList>
            <person name="Bishop-Lilly K.A."/>
            <person name="Broomall S.M."/>
            <person name="Chain P.S."/>
            <person name="Chertkov O."/>
            <person name="Coyne S.R."/>
            <person name="Daligault H.E."/>
            <person name="Davenport K.W."/>
            <person name="Erkkila T."/>
            <person name="Frey K.G."/>
            <person name="Gibbons H.S."/>
            <person name="Gu W."/>
            <person name="Jaissle J."/>
            <person name="Johnson S.L."/>
            <person name="Koroleva G.I."/>
            <person name="Ladner J.T."/>
            <person name="Lo C.-C."/>
            <person name="Minogue T.D."/>
            <person name="Munk C."/>
            <person name="Palacios G.F."/>
            <person name="Redden C.L."/>
            <person name="Rosenzweig C.N."/>
            <person name="Scholz M.B."/>
            <person name="Teshima H."/>
            <person name="Xu Y."/>
        </authorList>
    </citation>
    <scope>NUCLEOTIDE SEQUENCE [LARGE SCALE GENOMIC DNA]</scope>
    <source>
        <strain evidence="2 4">BHP</strain>
    </source>
</reference>
<name>A0A090Y8N4_9BACI</name>
<protein>
    <submittedName>
        <fullName evidence="3">DUF5065 family protein</fullName>
    </submittedName>
</protein>
<keyword evidence="1" id="KW-0732">Signal</keyword>
<organism evidence="2 4">
    <name type="scientific">Bacillus clarus</name>
    <dbReference type="NCBI Taxonomy" id="2338372"/>
    <lineage>
        <taxon>Bacteria</taxon>
        <taxon>Bacillati</taxon>
        <taxon>Bacillota</taxon>
        <taxon>Bacilli</taxon>
        <taxon>Bacillales</taxon>
        <taxon>Bacillaceae</taxon>
        <taxon>Bacillus</taxon>
        <taxon>Bacillus cereus group</taxon>
    </lineage>
</organism>
<proteinExistence type="predicted"/>
<evidence type="ECO:0000313" key="4">
    <source>
        <dbReference type="Proteomes" id="UP000029389"/>
    </source>
</evidence>
<dbReference type="Gene3D" id="2.60.40.3720">
    <property type="match status" value="1"/>
</dbReference>
<reference evidence="3 5" key="2">
    <citation type="submission" date="2018-08" db="EMBL/GenBank/DDBJ databases">
        <title>Bacillus clarus sp. nov. strain PS00077A.</title>
        <authorList>
            <person name="Mendez Acevedo M."/>
            <person name="Carroll L."/>
            <person name="Mukherjee M."/>
            <person name="Wiedmann M."/>
            <person name="Kovac J."/>
        </authorList>
    </citation>
    <scope>NUCLEOTIDE SEQUENCE [LARGE SCALE GENOMIC DNA]</scope>
    <source>
        <strain evidence="3 5">PS00077A</strain>
    </source>
</reference>
<dbReference type="Proteomes" id="UP000264294">
    <property type="component" value="Unassembled WGS sequence"/>
</dbReference>
<dbReference type="EMBL" id="JMQC01000011">
    <property type="protein sequence ID" value="KFM95108.1"/>
    <property type="molecule type" value="Genomic_DNA"/>
</dbReference>
<sequence>MRKFSKVVLAGALAFGGFAAVELIKPTTQVQAAIQDDWPFKTYLELHHNINLDSNLSVGNKKHGQTITINDSIGGGDEATVKIYRVLEDGSLHRYKTITDSNPDEYTATFTTPITTAYDPGTYVVVLQYTFEFEGRIGYEYSYGSLFQITK</sequence>
<dbReference type="RefSeq" id="WP_042985084.1">
    <property type="nucleotide sequence ID" value="NZ_JMQC01000011.1"/>
</dbReference>
<keyword evidence="5" id="KW-1185">Reference proteome</keyword>
<dbReference type="AlphaFoldDB" id="A0A090Y8N4"/>
<evidence type="ECO:0000313" key="5">
    <source>
        <dbReference type="Proteomes" id="UP000264294"/>
    </source>
</evidence>